<dbReference type="EMBL" id="MLFU01000009">
    <property type="protein sequence ID" value="KAK1504559.1"/>
    <property type="molecule type" value="Genomic_DNA"/>
</dbReference>
<proteinExistence type="predicted"/>
<name>A0ABQ9RIU7_9PEZI</name>
<protein>
    <submittedName>
        <fullName evidence="1">Uncharacterized protein</fullName>
    </submittedName>
</protein>
<dbReference type="Proteomes" id="UP001227543">
    <property type="component" value="Unassembled WGS sequence"/>
</dbReference>
<sequence length="61" mass="6652">METGIWERDGDGRPYCVGSRNGYLIALVLSTLLAKLVASDNQTSHPLPRYRMAASTPLGQC</sequence>
<dbReference type="GeneID" id="85404135"/>
<organism evidence="1 2">
    <name type="scientific">Colletotrichum tamarilloi</name>
    <dbReference type="NCBI Taxonomy" id="1209934"/>
    <lineage>
        <taxon>Eukaryota</taxon>
        <taxon>Fungi</taxon>
        <taxon>Dikarya</taxon>
        <taxon>Ascomycota</taxon>
        <taxon>Pezizomycotina</taxon>
        <taxon>Sordariomycetes</taxon>
        <taxon>Hypocreomycetidae</taxon>
        <taxon>Glomerellales</taxon>
        <taxon>Glomerellaceae</taxon>
        <taxon>Colletotrichum</taxon>
        <taxon>Colletotrichum acutatum species complex</taxon>
    </lineage>
</organism>
<evidence type="ECO:0000313" key="2">
    <source>
        <dbReference type="Proteomes" id="UP001227543"/>
    </source>
</evidence>
<keyword evidence="2" id="KW-1185">Reference proteome</keyword>
<comment type="caution">
    <text evidence="1">The sequence shown here is derived from an EMBL/GenBank/DDBJ whole genome shotgun (WGS) entry which is preliminary data.</text>
</comment>
<reference evidence="1 2" key="1">
    <citation type="submission" date="2016-10" db="EMBL/GenBank/DDBJ databases">
        <title>The genome sequence of Colletotrichum fioriniae PJ7.</title>
        <authorList>
            <person name="Baroncelli R."/>
        </authorList>
    </citation>
    <scope>NUCLEOTIDE SEQUENCE [LARGE SCALE GENOMIC DNA]</scope>
    <source>
        <strain evidence="1 2">Tom-12</strain>
    </source>
</reference>
<dbReference type="RefSeq" id="XP_060385318.1">
    <property type="nucleotide sequence ID" value="XM_060519897.1"/>
</dbReference>
<accession>A0ABQ9RIU7</accession>
<evidence type="ECO:0000313" key="1">
    <source>
        <dbReference type="EMBL" id="KAK1504559.1"/>
    </source>
</evidence>
<gene>
    <name evidence="1" type="ORF">CTAM01_03866</name>
</gene>